<dbReference type="Gene3D" id="3.30.890.10">
    <property type="entry name" value="Methyl-cpg-binding Protein 2, Chain A"/>
    <property type="match status" value="1"/>
</dbReference>
<feature type="compositionally biased region" description="Basic and acidic residues" evidence="6">
    <location>
        <begin position="450"/>
        <end position="460"/>
    </location>
</feature>
<dbReference type="PANTHER" id="PTHR12396">
    <property type="entry name" value="METHYL-CPG BINDING PROTEIN, MBD"/>
    <property type="match status" value="1"/>
</dbReference>
<feature type="region of interest" description="Disordered" evidence="6">
    <location>
        <begin position="709"/>
        <end position="736"/>
    </location>
</feature>
<keyword evidence="4" id="KW-0804">Transcription</keyword>
<dbReference type="GO" id="GO:0005634">
    <property type="term" value="C:nucleus"/>
    <property type="evidence" value="ECO:0007669"/>
    <property type="project" value="UniProtKB-SubCell"/>
</dbReference>
<keyword evidence="9" id="KW-1185">Reference proteome</keyword>
<dbReference type="GO" id="GO:0003677">
    <property type="term" value="F:DNA binding"/>
    <property type="evidence" value="ECO:0007669"/>
    <property type="project" value="UniProtKB-KW"/>
</dbReference>
<dbReference type="InterPro" id="IPR016177">
    <property type="entry name" value="DNA-bd_dom_sf"/>
</dbReference>
<gene>
    <name evidence="8" type="ORF">ACHAWO_000997</name>
</gene>
<dbReference type="Pfam" id="PF01429">
    <property type="entry name" value="MBD"/>
    <property type="match status" value="1"/>
</dbReference>
<dbReference type="InterPro" id="IPR001739">
    <property type="entry name" value="Methyl_CpG_DNA-bd"/>
</dbReference>
<evidence type="ECO:0000256" key="1">
    <source>
        <dbReference type="ARBA" id="ARBA00004123"/>
    </source>
</evidence>
<keyword evidence="2" id="KW-0805">Transcription regulation</keyword>
<dbReference type="AlphaFoldDB" id="A0ABD3PQE8"/>
<accession>A0ABD3PQE8</accession>
<name>A0ABD3PQE8_9STRA</name>
<reference evidence="8 9" key="1">
    <citation type="submission" date="2024-10" db="EMBL/GenBank/DDBJ databases">
        <title>Updated reference genomes for cyclostephanoid diatoms.</title>
        <authorList>
            <person name="Roberts W.R."/>
            <person name="Alverson A.J."/>
        </authorList>
    </citation>
    <scope>NUCLEOTIDE SEQUENCE [LARGE SCALE GENOMIC DNA]</scope>
    <source>
        <strain evidence="8 9">AJA010-31</strain>
    </source>
</reference>
<feature type="region of interest" description="Disordered" evidence="6">
    <location>
        <begin position="1"/>
        <end position="20"/>
    </location>
</feature>
<dbReference type="PROSITE" id="PS50982">
    <property type="entry name" value="MBD"/>
    <property type="match status" value="1"/>
</dbReference>
<feature type="region of interest" description="Disordered" evidence="6">
    <location>
        <begin position="450"/>
        <end position="493"/>
    </location>
</feature>
<keyword evidence="5" id="KW-0539">Nucleus</keyword>
<evidence type="ECO:0000256" key="6">
    <source>
        <dbReference type="SAM" id="MobiDB-lite"/>
    </source>
</evidence>
<dbReference type="EMBL" id="JALLPJ020000503">
    <property type="protein sequence ID" value="KAL3790329.1"/>
    <property type="molecule type" value="Genomic_DNA"/>
</dbReference>
<evidence type="ECO:0000256" key="3">
    <source>
        <dbReference type="ARBA" id="ARBA00023125"/>
    </source>
</evidence>
<feature type="domain" description="MBD" evidence="7">
    <location>
        <begin position="592"/>
        <end position="669"/>
    </location>
</feature>
<dbReference type="CDD" id="cd01396">
    <property type="entry name" value="MeCP2_MBD"/>
    <property type="match status" value="1"/>
</dbReference>
<evidence type="ECO:0000256" key="5">
    <source>
        <dbReference type="ARBA" id="ARBA00023242"/>
    </source>
</evidence>
<evidence type="ECO:0000259" key="7">
    <source>
        <dbReference type="PROSITE" id="PS50982"/>
    </source>
</evidence>
<dbReference type="SUPFAM" id="SSF54171">
    <property type="entry name" value="DNA-binding domain"/>
    <property type="match status" value="1"/>
</dbReference>
<feature type="compositionally biased region" description="Basic and acidic residues" evidence="6">
    <location>
        <begin position="716"/>
        <end position="729"/>
    </location>
</feature>
<sequence>MVEAAAAPASSFVDDDMEDDQGPLVCKRNTEENISLSELKQKMKPSSRKSHVLTPKQLHAQIVKSRDKLFFISYAPDDGSGSKNRNKGEAKKWYLVRADLNTCEELEETQDCETTGRYYVEFYAKSLGDKTKSDGQSRWWLIWNTFRWTSGEMTIGASLEFDPNAKQAVKRRLVELSKKSNARDQDKIPQFQANLEKFTTYSDIVDLSDPTIRLLGPFDFEPVKPKDVDADLLSELGNIAPDAVFVRDRVPISQWTGLSKALNGTNMTLPTIGDKIKKKGKPFIVEQKQAPMKKSSCQLCGKVDGQEMIAFDATSSQSTLCVHKSCGLKASSGNEKKIISTKEVSELVDKALKSIRTSTASDGTTYCVLDEFRAQLSLHLNHARQNEATTAISEYPDVYPISEFDEEELQKMPDVYAYYTKADDPSGASERDAKIAKLDHDVKKRREKRLAREYTEESKKNFPHNVIATKSRSSTQHSEPPEKTKQPPKQAVQTENDPLGLAEVNMEIGALSRIHAERVRERRASSGSTPQKKAKLDEVVAASNEGDASVEAKKTNSCEIGVTPKAAKTPKRTSSGSLAVYTGPHLSIPAEPAAPYLNIPNLPPGWVCRKVPRGSTPDGSGKSLDRYYFSPGGRKFRSKPEVMRFLECLAASQGDESKAANLFLKSKKKIRTSSTNKTEESEGITVVASKKDDGDIVEMRPAVVEVALKEGNGADESGKADMDAKKVEGSAEETYL</sequence>
<evidence type="ECO:0000256" key="4">
    <source>
        <dbReference type="ARBA" id="ARBA00023163"/>
    </source>
</evidence>
<comment type="subcellular location">
    <subcellularLocation>
        <location evidence="1">Nucleus</location>
    </subcellularLocation>
</comment>
<dbReference type="Proteomes" id="UP001530400">
    <property type="component" value="Unassembled WGS sequence"/>
</dbReference>
<evidence type="ECO:0000256" key="2">
    <source>
        <dbReference type="ARBA" id="ARBA00023015"/>
    </source>
</evidence>
<keyword evidence="3" id="KW-0238">DNA-binding</keyword>
<evidence type="ECO:0000313" key="8">
    <source>
        <dbReference type="EMBL" id="KAL3790329.1"/>
    </source>
</evidence>
<evidence type="ECO:0000313" key="9">
    <source>
        <dbReference type="Proteomes" id="UP001530400"/>
    </source>
</evidence>
<proteinExistence type="predicted"/>
<dbReference type="PANTHER" id="PTHR12396:SF0">
    <property type="entry name" value="METHYL-CPG BINDING DOMAIN PROTEIN-LIKE, ISOFORM C"/>
    <property type="match status" value="1"/>
</dbReference>
<protein>
    <recommendedName>
        <fullName evidence="7">MBD domain-containing protein</fullName>
    </recommendedName>
</protein>
<organism evidence="8 9">
    <name type="scientific">Cyclotella atomus</name>
    <dbReference type="NCBI Taxonomy" id="382360"/>
    <lineage>
        <taxon>Eukaryota</taxon>
        <taxon>Sar</taxon>
        <taxon>Stramenopiles</taxon>
        <taxon>Ochrophyta</taxon>
        <taxon>Bacillariophyta</taxon>
        <taxon>Coscinodiscophyceae</taxon>
        <taxon>Thalassiosirophycidae</taxon>
        <taxon>Stephanodiscales</taxon>
        <taxon>Stephanodiscaceae</taxon>
        <taxon>Cyclotella</taxon>
    </lineage>
</organism>
<comment type="caution">
    <text evidence="8">The sequence shown here is derived from an EMBL/GenBank/DDBJ whole genome shotgun (WGS) entry which is preliminary data.</text>
</comment>
<feature type="compositionally biased region" description="Polar residues" evidence="6">
    <location>
        <begin position="468"/>
        <end position="478"/>
    </location>
</feature>